<proteinExistence type="predicted"/>
<dbReference type="PANTHER" id="PTHR45947:SF13">
    <property type="entry name" value="TRANSFERASE"/>
    <property type="match status" value="1"/>
</dbReference>
<organism evidence="3 4">
    <name type="scientific">Halomonas aestuarii</name>
    <dbReference type="NCBI Taxonomy" id="1897729"/>
    <lineage>
        <taxon>Bacteria</taxon>
        <taxon>Pseudomonadati</taxon>
        <taxon>Pseudomonadota</taxon>
        <taxon>Gammaproteobacteria</taxon>
        <taxon>Oceanospirillales</taxon>
        <taxon>Halomonadaceae</taxon>
        <taxon>Halomonas</taxon>
    </lineage>
</organism>
<dbReference type="EMBL" id="CP018139">
    <property type="protein sequence ID" value="APE32618.1"/>
    <property type="molecule type" value="Genomic_DNA"/>
</dbReference>
<evidence type="ECO:0000259" key="2">
    <source>
        <dbReference type="Pfam" id="PF13579"/>
    </source>
</evidence>
<sequence length="378" mass="41730">MRPPGTRVDVLIVAGNARSLIANRGDLIREMQARGHAVAAAVPRADYLPEVELLGIPVIPLDMARASLAPWQDLRTLAALWLVMRRLRPRVVLGYTVKPVVYGSLAARLAGVPRAYSLITGLGLAFGEARTRRARLLRSLVSLLYRVGLAGNRTVFFQNPDDQEEFLARRILTARSCSVRVNGSGVNLTEYPPCPIPEGPMLFLYVGRLLLDKGVDQFVAAAEQLKPAFPDARFVVVGPHDPKLPHACPAEEVAGWNERGHVEFIGGVRDVRPWLAKCHVFVFPSTYREGIPRCVLEAMATGRAIVTTDAPGCRETVLPGDNGILVPPRDVQSLTRTMRRFLETPELAERMGRASRRLAVERFDVRLVNRVMLEAMGL</sequence>
<keyword evidence="4" id="KW-1185">Reference proteome</keyword>
<evidence type="ECO:0000313" key="3">
    <source>
        <dbReference type="EMBL" id="APE32618.1"/>
    </source>
</evidence>
<accession>A0A1J0VKS5</accession>
<dbReference type="Proteomes" id="UP000181985">
    <property type="component" value="Chromosome"/>
</dbReference>
<dbReference type="Pfam" id="PF13579">
    <property type="entry name" value="Glyco_trans_4_4"/>
    <property type="match status" value="1"/>
</dbReference>
<dbReference type="KEGG" id="hsi:BOX17_14825"/>
<name>A0A1J0VKS5_9GAMM</name>
<evidence type="ECO:0000313" key="4">
    <source>
        <dbReference type="Proteomes" id="UP000181985"/>
    </source>
</evidence>
<dbReference type="SUPFAM" id="SSF53756">
    <property type="entry name" value="UDP-Glycosyltransferase/glycogen phosphorylase"/>
    <property type="match status" value="1"/>
</dbReference>
<dbReference type="PANTHER" id="PTHR45947">
    <property type="entry name" value="SULFOQUINOVOSYL TRANSFERASE SQD2"/>
    <property type="match status" value="1"/>
</dbReference>
<dbReference type="GO" id="GO:0016757">
    <property type="term" value="F:glycosyltransferase activity"/>
    <property type="evidence" value="ECO:0007669"/>
    <property type="project" value="InterPro"/>
</dbReference>
<feature type="domain" description="Glycosyl transferase family 1" evidence="1">
    <location>
        <begin position="195"/>
        <end position="357"/>
    </location>
</feature>
<dbReference type="Gene3D" id="3.40.50.2000">
    <property type="entry name" value="Glycogen Phosphorylase B"/>
    <property type="match status" value="2"/>
</dbReference>
<dbReference type="CDD" id="cd03808">
    <property type="entry name" value="GT4_CapM-like"/>
    <property type="match status" value="1"/>
</dbReference>
<dbReference type="InterPro" id="IPR028098">
    <property type="entry name" value="Glyco_trans_4-like_N"/>
</dbReference>
<gene>
    <name evidence="3" type="ORF">BOX17_14825</name>
</gene>
<reference evidence="4" key="1">
    <citation type="submission" date="2016-11" db="EMBL/GenBank/DDBJ databases">
        <title>Halolamina sediminis sp. nov., an extremely halophilic archaeon isolated from solar salt.</title>
        <authorList>
            <person name="Koh H.-W."/>
            <person name="Rani S."/>
            <person name="Park S.-J."/>
        </authorList>
    </citation>
    <scope>NUCLEOTIDE SEQUENCE [LARGE SCALE GENOMIC DNA]</scope>
    <source>
        <strain evidence="4">Hb3</strain>
    </source>
</reference>
<feature type="domain" description="Glycosyltransferase subfamily 4-like N-terminal" evidence="2">
    <location>
        <begin position="26"/>
        <end position="170"/>
    </location>
</feature>
<evidence type="ECO:0000259" key="1">
    <source>
        <dbReference type="Pfam" id="PF00534"/>
    </source>
</evidence>
<keyword evidence="3" id="KW-0808">Transferase</keyword>
<protein>
    <submittedName>
        <fullName evidence="3">Glycosyltransferase family 1 protein</fullName>
    </submittedName>
</protein>
<dbReference type="AlphaFoldDB" id="A0A1J0VKS5"/>
<dbReference type="InterPro" id="IPR050194">
    <property type="entry name" value="Glycosyltransferase_grp1"/>
</dbReference>
<dbReference type="Pfam" id="PF00534">
    <property type="entry name" value="Glycos_transf_1"/>
    <property type="match status" value="1"/>
</dbReference>
<dbReference type="InterPro" id="IPR001296">
    <property type="entry name" value="Glyco_trans_1"/>
</dbReference>